<evidence type="ECO:0000256" key="1">
    <source>
        <dbReference type="PROSITE-ProRule" id="PRU00339"/>
    </source>
</evidence>
<dbReference type="RefSeq" id="WP_142527857.1">
    <property type="nucleotide sequence ID" value="NZ_CBCSJO010000001.1"/>
</dbReference>
<reference evidence="5 6" key="1">
    <citation type="submission" date="2017-05" db="EMBL/GenBank/DDBJ databases">
        <authorList>
            <person name="Varghese N."/>
            <person name="Submissions S."/>
        </authorList>
    </citation>
    <scope>NUCLEOTIDE SEQUENCE [LARGE SCALE GENOMIC DNA]</scope>
    <source>
        <strain evidence="5 6">DSM 19036</strain>
    </source>
</reference>
<protein>
    <submittedName>
        <fullName evidence="5">CHAT domain-containing protein</fullName>
    </submittedName>
</protein>
<keyword evidence="1" id="KW-0802">TPR repeat</keyword>
<evidence type="ECO:0000259" key="4">
    <source>
        <dbReference type="Pfam" id="PF12770"/>
    </source>
</evidence>
<feature type="signal peptide" evidence="3">
    <location>
        <begin position="1"/>
        <end position="24"/>
    </location>
</feature>
<gene>
    <name evidence="5" type="ORF">SAMN06265348_104151</name>
</gene>
<dbReference type="Proteomes" id="UP000320300">
    <property type="component" value="Unassembled WGS sequence"/>
</dbReference>
<dbReference type="InterPro" id="IPR011990">
    <property type="entry name" value="TPR-like_helical_dom_sf"/>
</dbReference>
<feature type="repeat" description="TPR" evidence="1">
    <location>
        <begin position="319"/>
        <end position="352"/>
    </location>
</feature>
<evidence type="ECO:0000313" key="5">
    <source>
        <dbReference type="EMBL" id="SMO62365.1"/>
    </source>
</evidence>
<feature type="chain" id="PRO_5021696895" evidence="3">
    <location>
        <begin position="25"/>
        <end position="927"/>
    </location>
</feature>
<sequence>MLNLCARIAVLLSAMSALTMPLKAQCITDTEIIARVAAINSNTTDSYAKKIRQLKELQAAFLKCHPTKNNAYAQILHRIGDQYSKADDVERAIFYTREAVQVNQGNGPGLQKSFLTHSYFNLGVFYKRLQLPAESHRYFGLCIRSGIPFPEKHFIVFMAYAQDAFEYFQTGDYQKSTEVAAEGLLLAERDQNELAAAPLLAQKAQSEAELDNFEEAEADVQRAIFLLEKAGTNADQLATSYSIYANLLYEKKRVTESLSYYHKAFELNKATGLLQQCSRDLLDIGSVYLNGLNQGNKALCYYNEGIKLALITGEPYQLAGLYMNSGVVYWKNKDFRNALKYYQKALNVLPLNFTDTAIKSNLSVDMLKLVANDYVVYNILANKGSALLALYHSKKDRMLLQLALNTYEIADKSVDIMRWKQSGEQSRLYWRQKTKQLYGEAIEVCYQLGNTEKAYYFFEKSRAVLLGDQLNAIIASHHISGRDQMAEKQLRTRTVALSQKLLSLAKTDKNYNVFNRQWHDAQSRWEDFIKSLESKYPVYYQYKYDNSVYSYTKAIRKLSADKQSLIEYFNGGSAVYILSLSADRQELAKLKDTAYRANAREMLALCSDKSLLNQNYDRYCKAANLLYQQLFKPLRIAGERVIVSPDDLFIPFEALISNSRRQTSFLAKQYTFSYVHSMNVLMKNLSSEAGKHTFFGIAPERYNNNPALSPLPGSAESLQKIAAGFTSSSLLTGSGATRGQFLSNAAHYNIVQIYAHADAGLTKKEPVLYLADSAVYLSDIQKITFSNTDLAVLSACNTGVGHHAEGEGIFSLARAFTVGGVPATVTNLWQVDHQITYQITEMFYAYLQAGLPKDVALNRAKLDLMAQGDHIYDLPYFWAATVVIGNTDGIDRQSAGSLPMAALIAAILLFSALYFFFRSSPFFNRKK</sequence>
<dbReference type="InterPro" id="IPR019734">
    <property type="entry name" value="TPR_rpt"/>
</dbReference>
<keyword evidence="2" id="KW-0472">Membrane</keyword>
<feature type="repeat" description="TPR" evidence="1">
    <location>
        <begin position="73"/>
        <end position="106"/>
    </location>
</feature>
<dbReference type="PROSITE" id="PS50293">
    <property type="entry name" value="TPR_REGION"/>
    <property type="match status" value="1"/>
</dbReference>
<evidence type="ECO:0000313" key="6">
    <source>
        <dbReference type="Proteomes" id="UP000320300"/>
    </source>
</evidence>
<dbReference type="Gene3D" id="1.25.40.10">
    <property type="entry name" value="Tetratricopeptide repeat domain"/>
    <property type="match status" value="2"/>
</dbReference>
<dbReference type="Pfam" id="PF12770">
    <property type="entry name" value="CHAT"/>
    <property type="match status" value="1"/>
</dbReference>
<keyword evidence="2" id="KW-1133">Transmembrane helix</keyword>
<feature type="domain" description="CHAT" evidence="4">
    <location>
        <begin position="622"/>
        <end position="886"/>
    </location>
</feature>
<proteinExistence type="predicted"/>
<keyword evidence="2" id="KW-0812">Transmembrane</keyword>
<dbReference type="OrthoDB" id="9771112at2"/>
<dbReference type="SUPFAM" id="SSF48452">
    <property type="entry name" value="TPR-like"/>
    <property type="match status" value="2"/>
</dbReference>
<dbReference type="PROSITE" id="PS50005">
    <property type="entry name" value="TPR"/>
    <property type="match status" value="2"/>
</dbReference>
<dbReference type="Pfam" id="PF13181">
    <property type="entry name" value="TPR_8"/>
    <property type="match status" value="1"/>
</dbReference>
<keyword evidence="3" id="KW-0732">Signal</keyword>
<dbReference type="EMBL" id="FXTN01000004">
    <property type="protein sequence ID" value="SMO62365.1"/>
    <property type="molecule type" value="Genomic_DNA"/>
</dbReference>
<organism evidence="5 6">
    <name type="scientific">Pedobacter westerhofensis</name>
    <dbReference type="NCBI Taxonomy" id="425512"/>
    <lineage>
        <taxon>Bacteria</taxon>
        <taxon>Pseudomonadati</taxon>
        <taxon>Bacteroidota</taxon>
        <taxon>Sphingobacteriia</taxon>
        <taxon>Sphingobacteriales</taxon>
        <taxon>Sphingobacteriaceae</taxon>
        <taxon>Pedobacter</taxon>
    </lineage>
</organism>
<evidence type="ECO:0000256" key="3">
    <source>
        <dbReference type="SAM" id="SignalP"/>
    </source>
</evidence>
<dbReference type="PANTHER" id="PTHR10098">
    <property type="entry name" value="RAPSYN-RELATED"/>
    <property type="match status" value="1"/>
</dbReference>
<dbReference type="AlphaFoldDB" id="A0A521CSK7"/>
<feature type="transmembrane region" description="Helical" evidence="2">
    <location>
        <begin position="898"/>
        <end position="917"/>
    </location>
</feature>
<dbReference type="InterPro" id="IPR024983">
    <property type="entry name" value="CHAT_dom"/>
</dbReference>
<evidence type="ECO:0000256" key="2">
    <source>
        <dbReference type="SAM" id="Phobius"/>
    </source>
</evidence>
<accession>A0A521CSK7</accession>
<name>A0A521CSK7_9SPHI</name>
<dbReference type="SMART" id="SM00028">
    <property type="entry name" value="TPR"/>
    <property type="match status" value="5"/>
</dbReference>
<keyword evidence="6" id="KW-1185">Reference proteome</keyword>